<dbReference type="InterPro" id="IPR004105">
    <property type="entry name" value="CheA-like_dim"/>
</dbReference>
<evidence type="ECO:0000256" key="3">
    <source>
        <dbReference type="ARBA" id="ARBA00022553"/>
    </source>
</evidence>
<feature type="compositionally biased region" description="Low complexity" evidence="9">
    <location>
        <begin position="325"/>
        <end position="335"/>
    </location>
</feature>
<dbReference type="InterPro" id="IPR011006">
    <property type="entry name" value="CheY-like_superfamily"/>
</dbReference>
<evidence type="ECO:0000256" key="7">
    <source>
        <dbReference type="PROSITE-ProRule" id="PRU00110"/>
    </source>
</evidence>
<feature type="compositionally biased region" description="Low complexity" evidence="9">
    <location>
        <begin position="283"/>
        <end position="298"/>
    </location>
</feature>
<dbReference type="InterPro" id="IPR001789">
    <property type="entry name" value="Sig_transdc_resp-reg_receiver"/>
</dbReference>
<evidence type="ECO:0000313" key="15">
    <source>
        <dbReference type="Proteomes" id="UP000500857"/>
    </source>
</evidence>
<feature type="compositionally biased region" description="Polar residues" evidence="9">
    <location>
        <begin position="299"/>
        <end position="313"/>
    </location>
</feature>
<proteinExistence type="predicted"/>
<evidence type="ECO:0000256" key="2">
    <source>
        <dbReference type="ARBA" id="ARBA00012438"/>
    </source>
</evidence>
<keyword evidence="6" id="KW-0902">Two-component regulatory system</keyword>
<keyword evidence="3 8" id="KW-0597">Phosphoprotein</keyword>
<feature type="region of interest" description="Disordered" evidence="9">
    <location>
        <begin position="111"/>
        <end position="131"/>
    </location>
</feature>
<dbReference type="CDD" id="cd16916">
    <property type="entry name" value="HATPase_CheA-like"/>
    <property type="match status" value="1"/>
</dbReference>
<dbReference type="SUPFAM" id="SSF47226">
    <property type="entry name" value="Histidine-containing phosphotransfer domain, HPT domain"/>
    <property type="match status" value="1"/>
</dbReference>
<evidence type="ECO:0000256" key="5">
    <source>
        <dbReference type="ARBA" id="ARBA00022777"/>
    </source>
</evidence>
<dbReference type="Pfam" id="PF02518">
    <property type="entry name" value="HATPase_c"/>
    <property type="match status" value="1"/>
</dbReference>
<dbReference type="PROSITE" id="PS50110">
    <property type="entry name" value="RESPONSE_REGULATORY"/>
    <property type="match status" value="1"/>
</dbReference>
<dbReference type="EMBL" id="CP051167">
    <property type="protein sequence ID" value="QIZ71398.1"/>
    <property type="molecule type" value="Genomic_DNA"/>
</dbReference>
<evidence type="ECO:0000256" key="9">
    <source>
        <dbReference type="SAM" id="MobiDB-lite"/>
    </source>
</evidence>
<evidence type="ECO:0000256" key="6">
    <source>
        <dbReference type="ARBA" id="ARBA00023012"/>
    </source>
</evidence>
<dbReference type="InterPro" id="IPR051315">
    <property type="entry name" value="Bact_Chemotaxis_CheA"/>
</dbReference>
<dbReference type="InterPro" id="IPR003594">
    <property type="entry name" value="HATPase_dom"/>
</dbReference>
<dbReference type="CDD" id="cd00088">
    <property type="entry name" value="HPT"/>
    <property type="match status" value="1"/>
</dbReference>
<dbReference type="SUPFAM" id="SSF50341">
    <property type="entry name" value="CheW-like"/>
    <property type="match status" value="1"/>
</dbReference>
<keyword evidence="5 14" id="KW-0418">Kinase</keyword>
<dbReference type="SMART" id="SM00387">
    <property type="entry name" value="HATPase_c"/>
    <property type="match status" value="1"/>
</dbReference>
<dbReference type="PROSITE" id="PS50109">
    <property type="entry name" value="HIS_KIN"/>
    <property type="match status" value="1"/>
</dbReference>
<feature type="region of interest" description="Disordered" evidence="9">
    <location>
        <begin position="283"/>
        <end position="344"/>
    </location>
</feature>
<dbReference type="SMART" id="SM01231">
    <property type="entry name" value="H-kinase_dim"/>
    <property type="match status" value="1"/>
</dbReference>
<dbReference type="Gene3D" id="3.40.50.2300">
    <property type="match status" value="1"/>
</dbReference>
<gene>
    <name evidence="14" type="ORF">HCG48_13090</name>
</gene>
<dbReference type="InterPro" id="IPR036061">
    <property type="entry name" value="CheW-like_dom_sf"/>
</dbReference>
<comment type="catalytic activity">
    <reaction evidence="1">
        <text>ATP + protein L-histidine = ADP + protein N-phospho-L-histidine.</text>
        <dbReference type="EC" id="2.7.13.3"/>
    </reaction>
</comment>
<dbReference type="GO" id="GO:0000155">
    <property type="term" value="F:phosphorelay sensor kinase activity"/>
    <property type="evidence" value="ECO:0007669"/>
    <property type="project" value="InterPro"/>
</dbReference>
<evidence type="ECO:0000256" key="8">
    <source>
        <dbReference type="PROSITE-ProRule" id="PRU00169"/>
    </source>
</evidence>
<dbReference type="Gene3D" id="1.10.287.560">
    <property type="entry name" value="Histidine kinase CheA-like, homodimeric domain"/>
    <property type="match status" value="1"/>
</dbReference>
<dbReference type="PROSITE" id="PS50894">
    <property type="entry name" value="HPT"/>
    <property type="match status" value="1"/>
</dbReference>
<keyword evidence="15" id="KW-1185">Reference proteome</keyword>
<feature type="compositionally biased region" description="Low complexity" evidence="9">
    <location>
        <begin position="114"/>
        <end position="124"/>
    </location>
</feature>
<dbReference type="SMART" id="SM00448">
    <property type="entry name" value="REC"/>
    <property type="match status" value="1"/>
</dbReference>
<feature type="modified residue" description="4-aspartylphosphate" evidence="8">
    <location>
        <position position="938"/>
    </location>
</feature>
<feature type="domain" description="CheW-like" evidence="12">
    <location>
        <begin position="686"/>
        <end position="842"/>
    </location>
</feature>
<feature type="domain" description="Response regulatory" evidence="11">
    <location>
        <begin position="888"/>
        <end position="1005"/>
    </location>
</feature>
<evidence type="ECO:0000256" key="4">
    <source>
        <dbReference type="ARBA" id="ARBA00022679"/>
    </source>
</evidence>
<dbReference type="AlphaFoldDB" id="A0A6H1TXR2"/>
<dbReference type="PANTHER" id="PTHR43395:SF1">
    <property type="entry name" value="CHEMOTAXIS PROTEIN CHEA"/>
    <property type="match status" value="1"/>
</dbReference>
<dbReference type="InterPro" id="IPR005467">
    <property type="entry name" value="His_kinase_dom"/>
</dbReference>
<feature type="domain" description="Histidine kinase" evidence="10">
    <location>
        <begin position="475"/>
        <end position="684"/>
    </location>
</feature>
<evidence type="ECO:0000259" key="13">
    <source>
        <dbReference type="PROSITE" id="PS50894"/>
    </source>
</evidence>
<dbReference type="RefSeq" id="WP_168569551.1">
    <property type="nucleotide sequence ID" value="NZ_CP051167.1"/>
</dbReference>
<dbReference type="Pfam" id="PF01627">
    <property type="entry name" value="Hpt"/>
    <property type="match status" value="1"/>
</dbReference>
<accession>A0A6H1TXR2</accession>
<dbReference type="InterPro" id="IPR004358">
    <property type="entry name" value="Sig_transdc_His_kin-like_C"/>
</dbReference>
<dbReference type="SUPFAM" id="SSF47384">
    <property type="entry name" value="Homodimeric domain of signal transducing histidine kinase"/>
    <property type="match status" value="1"/>
</dbReference>
<dbReference type="InterPro" id="IPR002545">
    <property type="entry name" value="CheW-lke_dom"/>
</dbReference>
<dbReference type="FunFam" id="3.30.565.10:FF:000016">
    <property type="entry name" value="Chemotaxis protein CheA, putative"/>
    <property type="match status" value="1"/>
</dbReference>
<dbReference type="SMART" id="SM00073">
    <property type="entry name" value="HPT"/>
    <property type="match status" value="1"/>
</dbReference>
<organism evidence="14 15">
    <name type="scientific">Oxynema aestuarii AP17</name>
    <dbReference type="NCBI Taxonomy" id="2064643"/>
    <lineage>
        <taxon>Bacteria</taxon>
        <taxon>Bacillati</taxon>
        <taxon>Cyanobacteriota</taxon>
        <taxon>Cyanophyceae</taxon>
        <taxon>Oscillatoriophycideae</taxon>
        <taxon>Oscillatoriales</taxon>
        <taxon>Oscillatoriaceae</taxon>
        <taxon>Oxynema</taxon>
        <taxon>Oxynema aestuarii</taxon>
    </lineage>
</organism>
<evidence type="ECO:0000259" key="11">
    <source>
        <dbReference type="PROSITE" id="PS50110"/>
    </source>
</evidence>
<dbReference type="SMART" id="SM00260">
    <property type="entry name" value="CheW"/>
    <property type="match status" value="1"/>
</dbReference>
<dbReference type="Pfam" id="PF01584">
    <property type="entry name" value="CheW"/>
    <property type="match status" value="1"/>
</dbReference>
<name>A0A6H1TXR2_9CYAN</name>
<dbReference type="Proteomes" id="UP000500857">
    <property type="component" value="Chromosome"/>
</dbReference>
<feature type="modified residue" description="Phosphohistidine" evidence="7">
    <location>
        <position position="55"/>
    </location>
</feature>
<dbReference type="SUPFAM" id="SSF55874">
    <property type="entry name" value="ATPase domain of HSP90 chaperone/DNA topoisomerase II/histidine kinase"/>
    <property type="match status" value="1"/>
</dbReference>
<dbReference type="InterPro" id="IPR037006">
    <property type="entry name" value="CheA-like_homodim_sf"/>
</dbReference>
<dbReference type="GO" id="GO:0006935">
    <property type="term" value="P:chemotaxis"/>
    <property type="evidence" value="ECO:0007669"/>
    <property type="project" value="InterPro"/>
</dbReference>
<dbReference type="KEGG" id="oxy:HCG48_13090"/>
<dbReference type="EC" id="2.7.13.3" evidence="2"/>
<dbReference type="Pfam" id="PF00072">
    <property type="entry name" value="Response_reg"/>
    <property type="match status" value="1"/>
</dbReference>
<evidence type="ECO:0000259" key="12">
    <source>
        <dbReference type="PROSITE" id="PS50851"/>
    </source>
</evidence>
<dbReference type="InterPro" id="IPR036097">
    <property type="entry name" value="HisK_dim/P_sf"/>
</dbReference>
<dbReference type="Gene3D" id="1.20.120.160">
    <property type="entry name" value="HPT domain"/>
    <property type="match status" value="1"/>
</dbReference>
<evidence type="ECO:0000256" key="1">
    <source>
        <dbReference type="ARBA" id="ARBA00000085"/>
    </source>
</evidence>
<dbReference type="Pfam" id="PF02895">
    <property type="entry name" value="H-kinase_dim"/>
    <property type="match status" value="1"/>
</dbReference>
<feature type="domain" description="HPt" evidence="13">
    <location>
        <begin position="5"/>
        <end position="114"/>
    </location>
</feature>
<protein>
    <recommendedName>
        <fullName evidence="2">histidine kinase</fullName>
        <ecNumber evidence="2">2.7.13.3</ecNumber>
    </recommendedName>
</protein>
<dbReference type="PROSITE" id="PS50851">
    <property type="entry name" value="CHEW"/>
    <property type="match status" value="1"/>
</dbReference>
<dbReference type="Gene3D" id="2.30.30.40">
    <property type="entry name" value="SH3 Domains"/>
    <property type="match status" value="1"/>
</dbReference>
<sequence>MTPLDPEDFNELLGAFIAETQEFLQLLESQLLSMEEATTKEGRERQVKDLFRAAHSIKGSALMFGFEELSSAAHALEDCFAILRDRADLSELQPETITMLLEGVDALKQMSDRATQQAQTTGTTSLPDEPSREARAIEAIKGQMMATFRVADLDATEATPPWLQNNSGNRSAIRIIFEQELPPIFNRLETELSQAKTDNLEETINILNEIYYQLSGLAGMLQIPEFGQIADHLRALVDTPNLTLEQLQQFGWAIAQNLQSARDQVLQERSISIQPLDLSPLATAAAPDPAEADSTPDSYSASEMPSQSRSEGSATIPEAPPEPTPEATVTPHETANPGSGGTTVVRPTIRVELDRLTELVNLVGELVINRTNLELQSNQLRGEVKRLRRSIRDLNQFGVQLREEYDRLAGHRGPVMPLGDVREAYPNENRTSDHDFDELELDEYTEFHTTAQEAIETTQAIAHSASQIDEVTLKLDSSTDHLRRICDRLRSRVMQLRVVSFSRAVDHLPRALRDLSRTYSKEVNLLLLGRETKIDESLLHALRDPLVHLVRNAFDHGIESPQERKAVGKPPSGQIEIEARHQGGQTIITITDDGKGIDPDAIRRRAVELGLVALEHAQDLSVVDLYDFLFWPGFSTIERVGELSGRGVGLDIVRTNLRQVRGTVKVDSRLGRGTTFTIKLPLMLSIADALMVRSDRHTLAVPLDAVEEILHVADTSTPSGRERTTETEYAVQMLGHQPMLRWREEYIRLVPLQQLLHYQDTAIDSPSPIPVGLEYIPVLVLTSSEGIVALAVERLLGQQEIVVKPLPLPLSKPPGILGCTILGDGQVVSILDVDDSIANVRPQVSPSAGTAMVRMHSGAEGKRDRRAAIDSGEGDSPFLLPPSKSQPQILVVDDSYTIRQMLSLTLKRARYRVAQAKDGQDALEQLQSGRDCALAIVDIEMPRLDGFELLRALKADPQLARIPVAMLTSRSGAKHRQMAMELGAVQYFTKPYNEPQLLSAIAQLVGG</sequence>
<reference evidence="14 15" key="1">
    <citation type="submission" date="2020-04" db="EMBL/GenBank/DDBJ databases">
        <authorList>
            <person name="Basu S."/>
            <person name="Maruthanayagam V."/>
            <person name="Chakraborty S."/>
            <person name="Pramanik A."/>
            <person name="Mukherjee J."/>
            <person name="Brink B."/>
        </authorList>
    </citation>
    <scope>NUCLEOTIDE SEQUENCE [LARGE SCALE GENOMIC DNA]</scope>
    <source>
        <strain evidence="14 15">AP17</strain>
    </source>
</reference>
<dbReference type="SUPFAM" id="SSF52172">
    <property type="entry name" value="CheY-like"/>
    <property type="match status" value="1"/>
</dbReference>
<dbReference type="Gene3D" id="3.30.565.10">
    <property type="entry name" value="Histidine kinase-like ATPase, C-terminal domain"/>
    <property type="match status" value="1"/>
</dbReference>
<dbReference type="GO" id="GO:0005737">
    <property type="term" value="C:cytoplasm"/>
    <property type="evidence" value="ECO:0007669"/>
    <property type="project" value="InterPro"/>
</dbReference>
<dbReference type="InterPro" id="IPR036890">
    <property type="entry name" value="HATPase_C_sf"/>
</dbReference>
<dbReference type="InterPro" id="IPR036641">
    <property type="entry name" value="HPT_dom_sf"/>
</dbReference>
<dbReference type="PANTHER" id="PTHR43395">
    <property type="entry name" value="SENSOR HISTIDINE KINASE CHEA"/>
    <property type="match status" value="1"/>
</dbReference>
<evidence type="ECO:0000313" key="14">
    <source>
        <dbReference type="EMBL" id="QIZ71398.1"/>
    </source>
</evidence>
<keyword evidence="4" id="KW-0808">Transferase</keyword>
<dbReference type="PRINTS" id="PR00344">
    <property type="entry name" value="BCTRLSENSOR"/>
</dbReference>
<dbReference type="InterPro" id="IPR008207">
    <property type="entry name" value="Sig_transdc_His_kin_Hpt_dom"/>
</dbReference>
<evidence type="ECO:0000259" key="10">
    <source>
        <dbReference type="PROSITE" id="PS50109"/>
    </source>
</evidence>